<evidence type="ECO:0000313" key="1">
    <source>
        <dbReference type="EMBL" id="RMM49920.1"/>
    </source>
</evidence>
<dbReference type="GeneID" id="55643139"/>
<dbReference type="OrthoDB" id="8073614at2"/>
<dbReference type="AlphaFoldDB" id="A0A3M3EJX3"/>
<dbReference type="Proteomes" id="UP000270661">
    <property type="component" value="Unassembled WGS sequence"/>
</dbReference>
<protein>
    <submittedName>
        <fullName evidence="1">Uncharacterized protein</fullName>
    </submittedName>
</protein>
<reference evidence="1 2" key="1">
    <citation type="submission" date="2018-08" db="EMBL/GenBank/DDBJ databases">
        <title>Recombination of ecologically and evolutionarily significant loci maintains genetic cohesion in the Pseudomonas syringae species complex.</title>
        <authorList>
            <person name="Dillon M."/>
            <person name="Thakur S."/>
            <person name="Almeida R.N.D."/>
            <person name="Weir B.S."/>
            <person name="Guttman D.S."/>
        </authorList>
    </citation>
    <scope>NUCLEOTIDE SEQUENCE [LARGE SCALE GENOMIC DNA]</scope>
    <source>
        <strain evidence="1 2">NCPPB2445</strain>
    </source>
</reference>
<name>A0A3M3EJX3_9PSED</name>
<proteinExistence type="predicted"/>
<keyword evidence="2" id="KW-1185">Reference proteome</keyword>
<accession>A0A3M3EJX3</accession>
<organism evidence="1 2">
    <name type="scientific">Pseudomonas corrugata</name>
    <dbReference type="NCBI Taxonomy" id="47879"/>
    <lineage>
        <taxon>Bacteria</taxon>
        <taxon>Pseudomonadati</taxon>
        <taxon>Pseudomonadota</taxon>
        <taxon>Gammaproteobacteria</taxon>
        <taxon>Pseudomonadales</taxon>
        <taxon>Pseudomonadaceae</taxon>
        <taxon>Pseudomonas</taxon>
    </lineage>
</organism>
<dbReference type="Pfam" id="PF13665">
    <property type="entry name" value="Tox-PAAR-like"/>
    <property type="match status" value="1"/>
</dbReference>
<dbReference type="STRING" id="47879.AXG94_02130"/>
<dbReference type="RefSeq" id="WP_024777238.1">
    <property type="nucleotide sequence ID" value="NZ_CP014262.1"/>
</dbReference>
<comment type="caution">
    <text evidence="1">The sequence shown here is derived from an EMBL/GenBank/DDBJ whole genome shotgun (WGS) entry which is preliminary data.</text>
</comment>
<dbReference type="EMBL" id="RBOJ01000072">
    <property type="protein sequence ID" value="RMM49920.1"/>
    <property type="molecule type" value="Genomic_DNA"/>
</dbReference>
<dbReference type="KEGG" id="pcg:AXG94_02130"/>
<evidence type="ECO:0000313" key="2">
    <source>
        <dbReference type="Proteomes" id="UP000270661"/>
    </source>
</evidence>
<gene>
    <name evidence="1" type="ORF">ALQ77_02885</name>
</gene>
<sequence length="329" mass="35295">MSHEVYANSNEIAGKAGMGKVIASFPDVCLSPPGPPAGPIPVPYPDTSFSSALKQGSRTVMLQRKPAALSQQSYYQPSMLGDEAATRAWGMSVITHQITGKTYFQAWSMDVQIEGKYVCRHCDITTSNHASAPGVGAPNPNLEAVGWGELEDESPYKCACCNGPRHSAGKPMTMDDWYMKDSAGNVAPHAATYTTLMNDVSNRKTATPPCTCNSRLVPSAPCNVFRRPVTPAERQANKSAWNSLRDTYQGVFNVPSEAQVIANLTPKLGRAPVQAEIQDERQVNHLVPKAAAGGCPVGEGNLEKNGDLCPVCRNLDKRFGTLQSLASKA</sequence>